<dbReference type="PANTHER" id="PTHR11487:SF0">
    <property type="entry name" value="S-ACYL FATTY ACID SYNTHASE THIOESTERASE, MEDIUM CHAIN"/>
    <property type="match status" value="1"/>
</dbReference>
<evidence type="ECO:0000256" key="3">
    <source>
        <dbReference type="ARBA" id="ARBA00022801"/>
    </source>
</evidence>
<dbReference type="InterPro" id="IPR029058">
    <property type="entry name" value="AB_hydrolase_fold"/>
</dbReference>
<dbReference type="InterPro" id="IPR001031">
    <property type="entry name" value="Thioesterase"/>
</dbReference>
<proteinExistence type="inferred from homology"/>
<name>A0A3S1BUA3_9CYAN</name>
<feature type="domain" description="Thioesterase" evidence="7">
    <location>
        <begin position="23"/>
        <end position="251"/>
    </location>
</feature>
<evidence type="ECO:0000313" key="8">
    <source>
        <dbReference type="EMBL" id="RUS95007.1"/>
    </source>
</evidence>
<evidence type="ECO:0000256" key="1">
    <source>
        <dbReference type="ARBA" id="ARBA00007169"/>
    </source>
</evidence>
<dbReference type="AlphaFoldDB" id="A0A3S1BUA3"/>
<evidence type="ECO:0000256" key="6">
    <source>
        <dbReference type="ARBA" id="ARBA00023160"/>
    </source>
</evidence>
<dbReference type="EMBL" id="RSCL01000044">
    <property type="protein sequence ID" value="RUS95007.1"/>
    <property type="molecule type" value="Genomic_DNA"/>
</dbReference>
<comment type="similarity">
    <text evidence="1">Belongs to the thioesterase family.</text>
</comment>
<evidence type="ECO:0000256" key="4">
    <source>
        <dbReference type="ARBA" id="ARBA00022832"/>
    </source>
</evidence>
<evidence type="ECO:0000256" key="2">
    <source>
        <dbReference type="ARBA" id="ARBA00022516"/>
    </source>
</evidence>
<keyword evidence="3" id="KW-0378">Hydrolase</keyword>
<dbReference type="InterPro" id="IPR012223">
    <property type="entry name" value="TEII"/>
</dbReference>
<organism evidence="8 9">
    <name type="scientific">Dulcicalothrix desertica PCC 7102</name>
    <dbReference type="NCBI Taxonomy" id="232991"/>
    <lineage>
        <taxon>Bacteria</taxon>
        <taxon>Bacillati</taxon>
        <taxon>Cyanobacteriota</taxon>
        <taxon>Cyanophyceae</taxon>
        <taxon>Nostocales</taxon>
        <taxon>Calotrichaceae</taxon>
        <taxon>Dulcicalothrix</taxon>
    </lineage>
</organism>
<dbReference type="GO" id="GO:0006633">
    <property type="term" value="P:fatty acid biosynthetic process"/>
    <property type="evidence" value="ECO:0007669"/>
    <property type="project" value="UniProtKB-KW"/>
</dbReference>
<dbReference type="OrthoDB" id="2213423at2"/>
<dbReference type="Proteomes" id="UP000271624">
    <property type="component" value="Unassembled WGS sequence"/>
</dbReference>
<dbReference type="GO" id="GO:0016788">
    <property type="term" value="F:hydrolase activity, acting on ester bonds"/>
    <property type="evidence" value="ECO:0007669"/>
    <property type="project" value="UniProtKB-ARBA"/>
</dbReference>
<dbReference type="FunFam" id="3.40.50.1820:FF:000153">
    <property type="entry name" value="Surfactin synthase thioesterase subunit"/>
    <property type="match status" value="1"/>
</dbReference>
<keyword evidence="4" id="KW-0276">Fatty acid metabolism</keyword>
<dbReference type="SUPFAM" id="SSF53474">
    <property type="entry name" value="alpha/beta-Hydrolases"/>
    <property type="match status" value="1"/>
</dbReference>
<evidence type="ECO:0000259" key="7">
    <source>
        <dbReference type="Pfam" id="PF00975"/>
    </source>
</evidence>
<gene>
    <name evidence="8" type="ORF">DSM106972_091670</name>
</gene>
<dbReference type="Gene3D" id="3.40.50.1820">
    <property type="entry name" value="alpha/beta hydrolase"/>
    <property type="match status" value="1"/>
</dbReference>
<reference evidence="8" key="1">
    <citation type="submission" date="2018-12" db="EMBL/GenBank/DDBJ databases">
        <authorList>
            <person name="Will S."/>
            <person name="Neumann-Schaal M."/>
            <person name="Henke P."/>
        </authorList>
    </citation>
    <scope>NUCLEOTIDE SEQUENCE</scope>
    <source>
        <strain evidence="8">PCC 7102</strain>
    </source>
</reference>
<dbReference type="RefSeq" id="WP_127087113.1">
    <property type="nucleotide sequence ID" value="NZ_RSCL01000044.1"/>
</dbReference>
<keyword evidence="2" id="KW-0444">Lipid biosynthesis</keyword>
<comment type="caution">
    <text evidence="8">The sequence shown here is derived from an EMBL/GenBank/DDBJ whole genome shotgun (WGS) entry which is preliminary data.</text>
</comment>
<dbReference type="PANTHER" id="PTHR11487">
    <property type="entry name" value="THIOESTERASE"/>
    <property type="match status" value="1"/>
</dbReference>
<accession>A0A3S1BUA3</accession>
<protein>
    <recommendedName>
        <fullName evidence="7">Thioesterase domain-containing protein</fullName>
    </recommendedName>
</protein>
<evidence type="ECO:0000313" key="9">
    <source>
        <dbReference type="Proteomes" id="UP000271624"/>
    </source>
</evidence>
<keyword evidence="5" id="KW-0443">Lipid metabolism</keyword>
<dbReference type="Pfam" id="PF00975">
    <property type="entry name" value="Thioesterase"/>
    <property type="match status" value="1"/>
</dbReference>
<reference evidence="8" key="2">
    <citation type="journal article" date="2019" name="Genome Biol. Evol.">
        <title>Day and night: Metabolic profiles and evolutionary relationships of six axenic non-marine cyanobacteria.</title>
        <authorList>
            <person name="Will S.E."/>
            <person name="Henke P."/>
            <person name="Boedeker C."/>
            <person name="Huang S."/>
            <person name="Brinkmann H."/>
            <person name="Rohde M."/>
            <person name="Jarek M."/>
            <person name="Friedl T."/>
            <person name="Seufert S."/>
            <person name="Schumacher M."/>
            <person name="Overmann J."/>
            <person name="Neumann-Schaal M."/>
            <person name="Petersen J."/>
        </authorList>
    </citation>
    <scope>NUCLEOTIDE SEQUENCE [LARGE SCALE GENOMIC DNA]</scope>
    <source>
        <strain evidence="8">PCC 7102</strain>
    </source>
</reference>
<evidence type="ECO:0000256" key="5">
    <source>
        <dbReference type="ARBA" id="ARBA00023098"/>
    </source>
</evidence>
<sequence>MVAELKRESWVTFPKRNYEASLRLFCFPYAGGNAMSFRGWEKTLEKNLFNTVEVCPIELPGRGSRLMEEPFTNFSQLISSLTQALVPYLDKPFAFFGHSMGAIVCFEVAHLLRKKYSSTPTHLFVSGRNAPQVSIEVEHIHNLPERAFLQELRRLNGTPEEVLENTELMQMLLPMLRADFALVENYVYTPEYPLLCSITAFGGQQDPKISQDSLQAWHQQTTGDFSMHMFPGDHFFIHSAQQLILQNISQKLYQVI</sequence>
<keyword evidence="6" id="KW-0275">Fatty acid biosynthesis</keyword>
<keyword evidence="9" id="KW-1185">Reference proteome</keyword>